<keyword evidence="2" id="KW-0472">Membrane</keyword>
<protein>
    <submittedName>
        <fullName evidence="4">Aa3 type cytochrome c oxidase subunit IV</fullName>
    </submittedName>
</protein>
<proteinExistence type="predicted"/>
<dbReference type="InterPro" id="IPR012422">
    <property type="entry name" value="Cyt_c_oxidase_su4_bac-aa3"/>
</dbReference>
<feature type="transmembrane region" description="Helical" evidence="2">
    <location>
        <begin position="28"/>
        <end position="48"/>
    </location>
</feature>
<dbReference type="Proteomes" id="UP000295122">
    <property type="component" value="Unassembled WGS sequence"/>
</dbReference>
<organism evidence="4 5">
    <name type="scientific">Enterovirga rhinocerotis</name>
    <dbReference type="NCBI Taxonomy" id="1339210"/>
    <lineage>
        <taxon>Bacteria</taxon>
        <taxon>Pseudomonadati</taxon>
        <taxon>Pseudomonadota</taxon>
        <taxon>Alphaproteobacteria</taxon>
        <taxon>Hyphomicrobiales</taxon>
        <taxon>Methylobacteriaceae</taxon>
        <taxon>Enterovirga</taxon>
    </lineage>
</organism>
<evidence type="ECO:0000256" key="2">
    <source>
        <dbReference type="SAM" id="Phobius"/>
    </source>
</evidence>
<feature type="region of interest" description="Disordered" evidence="1">
    <location>
        <begin position="1"/>
        <end position="20"/>
    </location>
</feature>
<keyword evidence="5" id="KW-1185">Reference proteome</keyword>
<keyword evidence="2" id="KW-1133">Transmembrane helix</keyword>
<feature type="transmembrane region" description="Helical" evidence="2">
    <location>
        <begin position="55"/>
        <end position="74"/>
    </location>
</feature>
<dbReference type="AlphaFoldDB" id="A0A4R7BNL2"/>
<feature type="domain" description="Cytochrome c oxidase subunit IV bacterial aa3 type" evidence="3">
    <location>
        <begin position="15"/>
        <end position="48"/>
    </location>
</feature>
<comment type="caution">
    <text evidence="4">The sequence shown here is derived from an EMBL/GenBank/DDBJ whole genome shotgun (WGS) entry which is preliminary data.</text>
</comment>
<dbReference type="RefSeq" id="WP_133773707.1">
    <property type="nucleotide sequence ID" value="NZ_SNZR01000016.1"/>
</dbReference>
<evidence type="ECO:0000313" key="5">
    <source>
        <dbReference type="Proteomes" id="UP000295122"/>
    </source>
</evidence>
<dbReference type="InterPro" id="IPR036596">
    <property type="entry name" value="Cyt-C_aa3_sf"/>
</dbReference>
<keyword evidence="2" id="KW-0812">Transmembrane</keyword>
<name>A0A4R7BNL2_9HYPH</name>
<reference evidence="4 5" key="1">
    <citation type="submission" date="2019-03" db="EMBL/GenBank/DDBJ databases">
        <title>Genomic Encyclopedia of Type Strains, Phase IV (KMG-IV): sequencing the most valuable type-strain genomes for metagenomic binning, comparative biology and taxonomic classification.</title>
        <authorList>
            <person name="Goeker M."/>
        </authorList>
    </citation>
    <scope>NUCLEOTIDE SEQUENCE [LARGE SCALE GENOMIC DNA]</scope>
    <source>
        <strain evidence="4 5">DSM 25903</strain>
    </source>
</reference>
<dbReference type="OrthoDB" id="8449817at2"/>
<gene>
    <name evidence="4" type="ORF">EV668_4167</name>
</gene>
<evidence type="ECO:0000256" key="1">
    <source>
        <dbReference type="SAM" id="MobiDB-lite"/>
    </source>
</evidence>
<feature type="transmembrane region" description="Helical" evidence="2">
    <location>
        <begin position="80"/>
        <end position="96"/>
    </location>
</feature>
<dbReference type="EMBL" id="SNZR01000016">
    <property type="protein sequence ID" value="TDR87088.1"/>
    <property type="molecule type" value="Genomic_DNA"/>
</dbReference>
<sequence length="97" mass="10365">MAHGNLDQASAYRPEMDGESHERTYDGFMHFSIVGTVFVIAVVVGLAVGSLKQAWPSAVVMILLAHIATGVGLASKTISWRAPAVVLGILLLMLLLY</sequence>
<dbReference type="Pfam" id="PF07835">
    <property type="entry name" value="COX4_pro_2"/>
    <property type="match status" value="1"/>
</dbReference>
<accession>A0A4R7BNL2</accession>
<evidence type="ECO:0000259" key="3">
    <source>
        <dbReference type="Pfam" id="PF07835"/>
    </source>
</evidence>
<evidence type="ECO:0000313" key="4">
    <source>
        <dbReference type="EMBL" id="TDR87088.1"/>
    </source>
</evidence>
<dbReference type="SUPFAM" id="SSF81469">
    <property type="entry name" value="Bacterial aa3 type cytochrome c oxidase subunit IV"/>
    <property type="match status" value="1"/>
</dbReference>
<dbReference type="Gene3D" id="1.20.5.160">
    <property type="entry name" value="Bacterial aa3 type cytochrome c oxidase subunit IV"/>
    <property type="match status" value="1"/>
</dbReference>